<keyword evidence="8" id="KW-1278">Translocase</keyword>
<accession>A0ABQ0H6I4</accession>
<evidence type="ECO:0000256" key="1">
    <source>
        <dbReference type="ARBA" id="ARBA00005417"/>
    </source>
</evidence>
<dbReference type="PROSITE" id="PS50893">
    <property type="entry name" value="ABC_TRANSPORTER_2"/>
    <property type="match status" value="2"/>
</dbReference>
<proteinExistence type="inferred from homology"/>
<keyword evidence="12" id="KW-1185">Reference proteome</keyword>
<evidence type="ECO:0000256" key="4">
    <source>
        <dbReference type="ARBA" id="ARBA00022597"/>
    </source>
</evidence>
<evidence type="ECO:0000256" key="2">
    <source>
        <dbReference type="ARBA" id="ARBA00022448"/>
    </source>
</evidence>
<dbReference type="SUPFAM" id="SSF52540">
    <property type="entry name" value="P-loop containing nucleoside triphosphate hydrolases"/>
    <property type="match status" value="2"/>
</dbReference>
<dbReference type="GO" id="GO:0005524">
    <property type="term" value="F:ATP binding"/>
    <property type="evidence" value="ECO:0007669"/>
    <property type="project" value="UniProtKB-KW"/>
</dbReference>
<evidence type="ECO:0000313" key="12">
    <source>
        <dbReference type="Proteomes" id="UP001628091"/>
    </source>
</evidence>
<dbReference type="InterPro" id="IPR017871">
    <property type="entry name" value="ABC_transporter-like_CS"/>
</dbReference>
<reference evidence="11 12" key="1">
    <citation type="submission" date="2024-10" db="EMBL/GenBank/DDBJ databases">
        <title>Isolation, draft genome sequencing and identification of Phyllobacterium sp. NSA23, isolated from leaf soil.</title>
        <authorList>
            <person name="Akita H."/>
        </authorList>
    </citation>
    <scope>NUCLEOTIDE SEQUENCE [LARGE SCALE GENOMIC DNA]</scope>
    <source>
        <strain evidence="11 12">NSA23</strain>
    </source>
</reference>
<gene>
    <name evidence="11" type="ORF">PPNSA23_44440</name>
</gene>
<dbReference type="CDD" id="cd03216">
    <property type="entry name" value="ABC_Carb_Monos_I"/>
    <property type="match status" value="1"/>
</dbReference>
<feature type="domain" description="ABC transporter" evidence="10">
    <location>
        <begin position="16"/>
        <end position="252"/>
    </location>
</feature>
<comment type="similarity">
    <text evidence="1">Belongs to the ABC transporter superfamily.</text>
</comment>
<feature type="domain" description="ABC transporter" evidence="10">
    <location>
        <begin position="267"/>
        <end position="510"/>
    </location>
</feature>
<dbReference type="Gene3D" id="3.40.50.300">
    <property type="entry name" value="P-loop containing nucleotide triphosphate hydrolases"/>
    <property type="match status" value="2"/>
</dbReference>
<evidence type="ECO:0000259" key="10">
    <source>
        <dbReference type="PROSITE" id="PS50893"/>
    </source>
</evidence>
<dbReference type="Pfam" id="PF00005">
    <property type="entry name" value="ABC_tran"/>
    <property type="match status" value="2"/>
</dbReference>
<dbReference type="PANTHER" id="PTHR43790:SF3">
    <property type="entry name" value="D-ALLOSE IMPORT ATP-BINDING PROTEIN ALSA-RELATED"/>
    <property type="match status" value="1"/>
</dbReference>
<dbReference type="CDD" id="cd03215">
    <property type="entry name" value="ABC_Carb_Monos_II"/>
    <property type="match status" value="1"/>
</dbReference>
<keyword evidence="7 11" id="KW-0067">ATP-binding</keyword>
<keyword evidence="5" id="KW-0677">Repeat</keyword>
<sequence length="517" mass="55367">MMTAPAMHETETAPLLEMRNINKTFGAVRALSGVSLSVRAGEVHALMGENGAGKSTLMKVLSGAYRADPGGEILINGQPVQTGNPIRAKASGIAVIYQELSLAPNLTVAQNMFLGAESSRFGLVDHRANERKAQPILERLGVGFSASTPIGELSLGERQMVEIARALTTNARIIVMDEPTTSLTTRETDRLFEVIASLKAHGIAVIYISHRMEEVYQLADRVSVLRDSAYVGTLDRSQLSASRLVSMMVGRDLSSFYKKEHRAPSGERKVVLSVRDMSDGLRVHNCSFDVRAGEVVAIAGLVGSGRTELARLIFGADHRRSGTISVDGREQDIRNPRDAIAAGIAYLTEDRKGLGLFLDMSISENINIGVIGQDARAGSLLDFKAASRRADKAVGDLAIRTKSTSINVGALSGGNQQKVLLARLLETRPRVVILDEPTRGVDVGAKSEIYRIIDDLAQNGIAILVISSDLPEVVGIADRVLVMREGRIAGEIVASADSPITQEAIMVLSTGASQDHG</sequence>
<dbReference type="InterPro" id="IPR050107">
    <property type="entry name" value="ABC_carbohydrate_import_ATPase"/>
</dbReference>
<evidence type="ECO:0000256" key="6">
    <source>
        <dbReference type="ARBA" id="ARBA00022741"/>
    </source>
</evidence>
<dbReference type="Proteomes" id="UP001628091">
    <property type="component" value="Unassembled WGS sequence"/>
</dbReference>
<dbReference type="EMBL" id="BAAFZP010000002">
    <property type="protein sequence ID" value="GAB1584501.1"/>
    <property type="molecule type" value="Genomic_DNA"/>
</dbReference>
<dbReference type="PANTHER" id="PTHR43790">
    <property type="entry name" value="CARBOHYDRATE TRANSPORT ATP-BINDING PROTEIN MG119-RELATED"/>
    <property type="match status" value="1"/>
</dbReference>
<keyword evidence="6" id="KW-0547">Nucleotide-binding</keyword>
<evidence type="ECO:0000256" key="5">
    <source>
        <dbReference type="ARBA" id="ARBA00022737"/>
    </source>
</evidence>
<protein>
    <submittedName>
        <fullName evidence="11">Sugar ABC transporter ATP-binding protein</fullName>
    </submittedName>
</protein>
<keyword evidence="2" id="KW-0813">Transport</keyword>
<name>A0ABQ0H6I4_9HYPH</name>
<keyword evidence="3" id="KW-1003">Cell membrane</keyword>
<evidence type="ECO:0000313" key="11">
    <source>
        <dbReference type="EMBL" id="GAB1584501.1"/>
    </source>
</evidence>
<dbReference type="InterPro" id="IPR003439">
    <property type="entry name" value="ABC_transporter-like_ATP-bd"/>
</dbReference>
<keyword evidence="4" id="KW-0762">Sugar transport</keyword>
<dbReference type="SMART" id="SM00382">
    <property type="entry name" value="AAA"/>
    <property type="match status" value="2"/>
</dbReference>
<dbReference type="InterPro" id="IPR003593">
    <property type="entry name" value="AAA+_ATPase"/>
</dbReference>
<evidence type="ECO:0000256" key="9">
    <source>
        <dbReference type="ARBA" id="ARBA00023136"/>
    </source>
</evidence>
<dbReference type="PROSITE" id="PS00211">
    <property type="entry name" value="ABC_TRANSPORTER_1"/>
    <property type="match status" value="2"/>
</dbReference>
<keyword evidence="9" id="KW-0472">Membrane</keyword>
<comment type="caution">
    <text evidence="11">The sequence shown here is derived from an EMBL/GenBank/DDBJ whole genome shotgun (WGS) entry which is preliminary data.</text>
</comment>
<evidence type="ECO:0000256" key="7">
    <source>
        <dbReference type="ARBA" id="ARBA00022840"/>
    </source>
</evidence>
<dbReference type="InterPro" id="IPR027417">
    <property type="entry name" value="P-loop_NTPase"/>
</dbReference>
<evidence type="ECO:0000256" key="8">
    <source>
        <dbReference type="ARBA" id="ARBA00022967"/>
    </source>
</evidence>
<organism evidence="11 12">
    <name type="scientific">Phyllobacterium phragmitis</name>
    <dbReference type="NCBI Taxonomy" id="2670329"/>
    <lineage>
        <taxon>Bacteria</taxon>
        <taxon>Pseudomonadati</taxon>
        <taxon>Pseudomonadota</taxon>
        <taxon>Alphaproteobacteria</taxon>
        <taxon>Hyphomicrobiales</taxon>
        <taxon>Phyllobacteriaceae</taxon>
        <taxon>Phyllobacterium</taxon>
    </lineage>
</organism>
<evidence type="ECO:0000256" key="3">
    <source>
        <dbReference type="ARBA" id="ARBA00022475"/>
    </source>
</evidence>